<evidence type="ECO:0000313" key="2">
    <source>
        <dbReference type="EnsemblPlants" id="AET3Gv20357400.29"/>
    </source>
</evidence>
<dbReference type="AlphaFoldDB" id="A0A453EIV1"/>
<evidence type="ECO:0000313" key="3">
    <source>
        <dbReference type="Proteomes" id="UP000015105"/>
    </source>
</evidence>
<reference evidence="3" key="2">
    <citation type="journal article" date="2017" name="Nat. Plants">
        <title>The Aegilops tauschii genome reveals multiple impacts of transposons.</title>
        <authorList>
            <person name="Zhao G."/>
            <person name="Zou C."/>
            <person name="Li K."/>
            <person name="Wang K."/>
            <person name="Li T."/>
            <person name="Gao L."/>
            <person name="Zhang X."/>
            <person name="Wang H."/>
            <person name="Yang Z."/>
            <person name="Liu X."/>
            <person name="Jiang W."/>
            <person name="Mao L."/>
            <person name="Kong X."/>
            <person name="Jiao Y."/>
            <person name="Jia J."/>
        </authorList>
    </citation>
    <scope>NUCLEOTIDE SEQUENCE [LARGE SCALE GENOMIC DNA]</scope>
    <source>
        <strain evidence="3">cv. AL8/78</strain>
    </source>
</reference>
<reference evidence="3" key="1">
    <citation type="journal article" date="2014" name="Science">
        <title>Ancient hybridizations among the ancestral genomes of bread wheat.</title>
        <authorList>
            <consortium name="International Wheat Genome Sequencing Consortium,"/>
            <person name="Marcussen T."/>
            <person name="Sandve S.R."/>
            <person name="Heier L."/>
            <person name="Spannagl M."/>
            <person name="Pfeifer M."/>
            <person name="Jakobsen K.S."/>
            <person name="Wulff B.B."/>
            <person name="Steuernagel B."/>
            <person name="Mayer K.F."/>
            <person name="Olsen O.A."/>
        </authorList>
    </citation>
    <scope>NUCLEOTIDE SEQUENCE [LARGE SCALE GENOMIC DNA]</scope>
    <source>
        <strain evidence="3">cv. AL8/78</strain>
    </source>
</reference>
<dbReference type="EnsemblPlants" id="AET3Gv20357400.29">
    <property type="protein sequence ID" value="AET3Gv20357400.29"/>
    <property type="gene ID" value="AET3Gv20357400"/>
</dbReference>
<sequence length="91" mass="9352">LTSPFFSPTTGDCTTTTDCSPSALPPTSPATGGARTDGAGEGSAVGSKSNGVSCFSGAFSVGWIGLEDGSQEAASILWSWQEKEEEFQQKR</sequence>
<reference evidence="2" key="4">
    <citation type="submission" date="2019-03" db="UniProtKB">
        <authorList>
            <consortium name="EnsemblPlants"/>
        </authorList>
    </citation>
    <scope>IDENTIFICATION</scope>
</reference>
<keyword evidence="3" id="KW-1185">Reference proteome</keyword>
<dbReference type="Proteomes" id="UP000015105">
    <property type="component" value="Chromosome 3D"/>
</dbReference>
<reference evidence="2" key="3">
    <citation type="journal article" date="2017" name="Nature">
        <title>Genome sequence of the progenitor of the wheat D genome Aegilops tauschii.</title>
        <authorList>
            <person name="Luo M.C."/>
            <person name="Gu Y.Q."/>
            <person name="Puiu D."/>
            <person name="Wang H."/>
            <person name="Twardziok S.O."/>
            <person name="Deal K.R."/>
            <person name="Huo N."/>
            <person name="Zhu T."/>
            <person name="Wang L."/>
            <person name="Wang Y."/>
            <person name="McGuire P.E."/>
            <person name="Liu S."/>
            <person name="Long H."/>
            <person name="Ramasamy R.K."/>
            <person name="Rodriguez J.C."/>
            <person name="Van S.L."/>
            <person name="Yuan L."/>
            <person name="Wang Z."/>
            <person name="Xia Z."/>
            <person name="Xiao L."/>
            <person name="Anderson O.D."/>
            <person name="Ouyang S."/>
            <person name="Liang Y."/>
            <person name="Zimin A.V."/>
            <person name="Pertea G."/>
            <person name="Qi P."/>
            <person name="Bennetzen J.L."/>
            <person name="Dai X."/>
            <person name="Dawson M.W."/>
            <person name="Muller H.G."/>
            <person name="Kugler K."/>
            <person name="Rivarola-Duarte L."/>
            <person name="Spannagl M."/>
            <person name="Mayer K.F.X."/>
            <person name="Lu F.H."/>
            <person name="Bevan M.W."/>
            <person name="Leroy P."/>
            <person name="Li P."/>
            <person name="You F.M."/>
            <person name="Sun Q."/>
            <person name="Liu Z."/>
            <person name="Lyons E."/>
            <person name="Wicker T."/>
            <person name="Salzberg S.L."/>
            <person name="Devos K.M."/>
            <person name="Dvorak J."/>
        </authorList>
    </citation>
    <scope>NUCLEOTIDE SEQUENCE [LARGE SCALE GENOMIC DNA]</scope>
    <source>
        <strain evidence="2">cv. AL8/78</strain>
    </source>
</reference>
<evidence type="ECO:0000256" key="1">
    <source>
        <dbReference type="SAM" id="MobiDB-lite"/>
    </source>
</evidence>
<feature type="compositionally biased region" description="Low complexity" evidence="1">
    <location>
        <begin position="1"/>
        <end position="22"/>
    </location>
</feature>
<dbReference type="Gramene" id="AET3Gv20357400.29">
    <property type="protein sequence ID" value="AET3Gv20357400.29"/>
    <property type="gene ID" value="AET3Gv20357400"/>
</dbReference>
<reference evidence="2" key="5">
    <citation type="journal article" date="2021" name="G3 (Bethesda)">
        <title>Aegilops tauschii genome assembly Aet v5.0 features greater sequence contiguity and improved annotation.</title>
        <authorList>
            <person name="Wang L."/>
            <person name="Zhu T."/>
            <person name="Rodriguez J.C."/>
            <person name="Deal K.R."/>
            <person name="Dubcovsky J."/>
            <person name="McGuire P.E."/>
            <person name="Lux T."/>
            <person name="Spannagl M."/>
            <person name="Mayer K.F.X."/>
            <person name="Baldrich P."/>
            <person name="Meyers B.C."/>
            <person name="Huo N."/>
            <person name="Gu Y.Q."/>
            <person name="Zhou H."/>
            <person name="Devos K.M."/>
            <person name="Bennetzen J.L."/>
            <person name="Unver T."/>
            <person name="Budak H."/>
            <person name="Gulick P.J."/>
            <person name="Galiba G."/>
            <person name="Kalapos B."/>
            <person name="Nelson D.R."/>
            <person name="Li P."/>
            <person name="You F.M."/>
            <person name="Luo M.C."/>
            <person name="Dvorak J."/>
        </authorList>
    </citation>
    <scope>NUCLEOTIDE SEQUENCE [LARGE SCALE GENOMIC DNA]</scope>
    <source>
        <strain evidence="2">cv. AL8/78</strain>
    </source>
</reference>
<accession>A0A453EIV1</accession>
<organism evidence="2 3">
    <name type="scientific">Aegilops tauschii subsp. strangulata</name>
    <name type="common">Goatgrass</name>
    <dbReference type="NCBI Taxonomy" id="200361"/>
    <lineage>
        <taxon>Eukaryota</taxon>
        <taxon>Viridiplantae</taxon>
        <taxon>Streptophyta</taxon>
        <taxon>Embryophyta</taxon>
        <taxon>Tracheophyta</taxon>
        <taxon>Spermatophyta</taxon>
        <taxon>Magnoliopsida</taxon>
        <taxon>Liliopsida</taxon>
        <taxon>Poales</taxon>
        <taxon>Poaceae</taxon>
        <taxon>BOP clade</taxon>
        <taxon>Pooideae</taxon>
        <taxon>Triticodae</taxon>
        <taxon>Triticeae</taxon>
        <taxon>Triticinae</taxon>
        <taxon>Aegilops</taxon>
    </lineage>
</organism>
<feature type="region of interest" description="Disordered" evidence="1">
    <location>
        <begin position="1"/>
        <end position="48"/>
    </location>
</feature>
<name>A0A453EIV1_AEGTS</name>
<proteinExistence type="predicted"/>
<protein>
    <submittedName>
        <fullName evidence="2">Uncharacterized protein</fullName>
    </submittedName>
</protein>